<reference evidence="3 4" key="1">
    <citation type="journal article" date="2018" name="Sci. Data">
        <title>The draft genome sequence of cork oak.</title>
        <authorList>
            <person name="Ramos A.M."/>
            <person name="Usie A."/>
            <person name="Barbosa P."/>
            <person name="Barros P.M."/>
            <person name="Capote T."/>
            <person name="Chaves I."/>
            <person name="Simoes F."/>
            <person name="Abreu I."/>
            <person name="Carrasquinho I."/>
            <person name="Faro C."/>
            <person name="Guimaraes J.B."/>
            <person name="Mendonca D."/>
            <person name="Nobrega F."/>
            <person name="Rodrigues L."/>
            <person name="Saibo N.J.M."/>
            <person name="Varela M.C."/>
            <person name="Egas C."/>
            <person name="Matos J."/>
            <person name="Miguel C.M."/>
            <person name="Oliveira M.M."/>
            <person name="Ricardo C.P."/>
            <person name="Goncalves S."/>
        </authorList>
    </citation>
    <scope>NUCLEOTIDE SEQUENCE [LARGE SCALE GENOMIC DNA]</scope>
    <source>
        <strain evidence="4">cv. HL8</strain>
    </source>
</reference>
<keyword evidence="1" id="KW-1133">Transmembrane helix</keyword>
<evidence type="ECO:0000313" key="3">
    <source>
        <dbReference type="EMBL" id="KAK7829828.1"/>
    </source>
</evidence>
<organism evidence="3 4">
    <name type="scientific">Quercus suber</name>
    <name type="common">Cork oak</name>
    <dbReference type="NCBI Taxonomy" id="58331"/>
    <lineage>
        <taxon>Eukaryota</taxon>
        <taxon>Viridiplantae</taxon>
        <taxon>Streptophyta</taxon>
        <taxon>Embryophyta</taxon>
        <taxon>Tracheophyta</taxon>
        <taxon>Spermatophyta</taxon>
        <taxon>Magnoliopsida</taxon>
        <taxon>eudicotyledons</taxon>
        <taxon>Gunneridae</taxon>
        <taxon>Pentapetalae</taxon>
        <taxon>rosids</taxon>
        <taxon>fabids</taxon>
        <taxon>Fagales</taxon>
        <taxon>Fagaceae</taxon>
        <taxon>Quercus</taxon>
    </lineage>
</organism>
<comment type="caution">
    <text evidence="3">The sequence shown here is derived from an EMBL/GenBank/DDBJ whole genome shotgun (WGS) entry which is preliminary data.</text>
</comment>
<keyword evidence="1" id="KW-0472">Membrane</keyword>
<feature type="signal peptide" evidence="2">
    <location>
        <begin position="1"/>
        <end position="25"/>
    </location>
</feature>
<proteinExistence type="predicted"/>
<keyword evidence="2" id="KW-0732">Signal</keyword>
<keyword evidence="1" id="KW-0812">Transmembrane</keyword>
<feature type="chain" id="PRO_5043776965" evidence="2">
    <location>
        <begin position="26"/>
        <end position="65"/>
    </location>
</feature>
<gene>
    <name evidence="3" type="ORF">CFP56_028805</name>
</gene>
<feature type="transmembrane region" description="Helical" evidence="1">
    <location>
        <begin position="41"/>
        <end position="63"/>
    </location>
</feature>
<evidence type="ECO:0000256" key="2">
    <source>
        <dbReference type="SAM" id="SignalP"/>
    </source>
</evidence>
<name>A0AAW0JSZ0_QUESU</name>
<dbReference type="AlphaFoldDB" id="A0AAW0JSZ0"/>
<evidence type="ECO:0000313" key="4">
    <source>
        <dbReference type="Proteomes" id="UP000237347"/>
    </source>
</evidence>
<evidence type="ECO:0000256" key="1">
    <source>
        <dbReference type="SAM" id="Phobius"/>
    </source>
</evidence>
<accession>A0AAW0JSZ0</accession>
<keyword evidence="4" id="KW-1185">Reference proteome</keyword>
<dbReference type="Proteomes" id="UP000237347">
    <property type="component" value="Unassembled WGS sequence"/>
</dbReference>
<dbReference type="EMBL" id="PKMF04000472">
    <property type="protein sequence ID" value="KAK7829828.1"/>
    <property type="molecule type" value="Genomic_DNA"/>
</dbReference>
<sequence>MGFSFTRNTLILLLWIIIGVFQVKAQVARLPADEGNKLSFFLFLFSFHYYFFFYYFFFFFFFFMH</sequence>
<protein>
    <submittedName>
        <fullName evidence="3">Uncharacterized protein</fullName>
    </submittedName>
</protein>